<evidence type="ECO:0000256" key="1">
    <source>
        <dbReference type="ARBA" id="ARBA00023125"/>
    </source>
</evidence>
<evidence type="ECO:0000259" key="3">
    <source>
        <dbReference type="PROSITE" id="PS50977"/>
    </source>
</evidence>
<dbReference type="EMBL" id="JACRTC010000007">
    <property type="protein sequence ID" value="MBC8571171.1"/>
    <property type="molecule type" value="Genomic_DNA"/>
</dbReference>
<reference evidence="4" key="1">
    <citation type="submission" date="2020-08" db="EMBL/GenBank/DDBJ databases">
        <title>Genome public.</title>
        <authorList>
            <person name="Liu C."/>
            <person name="Sun Q."/>
        </authorList>
    </citation>
    <scope>NUCLEOTIDE SEQUENCE</scope>
    <source>
        <strain evidence="4">NSJ-54</strain>
    </source>
</reference>
<dbReference type="AlphaFoldDB" id="A0A926IBF1"/>
<gene>
    <name evidence="4" type="ORF">H8709_10080</name>
</gene>
<dbReference type="Pfam" id="PF00440">
    <property type="entry name" value="TetR_N"/>
    <property type="match status" value="1"/>
</dbReference>
<feature type="DNA-binding region" description="H-T-H motif" evidence="2">
    <location>
        <begin position="28"/>
        <end position="47"/>
    </location>
</feature>
<dbReference type="SUPFAM" id="SSF46689">
    <property type="entry name" value="Homeodomain-like"/>
    <property type="match status" value="1"/>
</dbReference>
<evidence type="ECO:0000313" key="5">
    <source>
        <dbReference type="Proteomes" id="UP000660861"/>
    </source>
</evidence>
<dbReference type="PROSITE" id="PS01081">
    <property type="entry name" value="HTH_TETR_1"/>
    <property type="match status" value="1"/>
</dbReference>
<dbReference type="Gene3D" id="1.10.357.10">
    <property type="entry name" value="Tetracycline Repressor, domain 2"/>
    <property type="match status" value="1"/>
</dbReference>
<evidence type="ECO:0000313" key="4">
    <source>
        <dbReference type="EMBL" id="MBC8571171.1"/>
    </source>
</evidence>
<organism evidence="4 5">
    <name type="scientific">Zongyangia hominis</name>
    <dbReference type="NCBI Taxonomy" id="2763677"/>
    <lineage>
        <taxon>Bacteria</taxon>
        <taxon>Bacillati</taxon>
        <taxon>Bacillota</taxon>
        <taxon>Clostridia</taxon>
        <taxon>Eubacteriales</taxon>
        <taxon>Oscillospiraceae</taxon>
        <taxon>Zongyangia</taxon>
    </lineage>
</organism>
<keyword evidence="5" id="KW-1185">Reference proteome</keyword>
<protein>
    <submittedName>
        <fullName evidence="4">TetR/AcrR family transcriptional regulator</fullName>
    </submittedName>
</protein>
<keyword evidence="1 2" id="KW-0238">DNA-binding</keyword>
<dbReference type="Proteomes" id="UP000660861">
    <property type="component" value="Unassembled WGS sequence"/>
</dbReference>
<dbReference type="PANTHER" id="PTHR43479">
    <property type="entry name" value="ACREF/ENVCD OPERON REPRESSOR-RELATED"/>
    <property type="match status" value="1"/>
</dbReference>
<dbReference type="PANTHER" id="PTHR43479:SF11">
    <property type="entry name" value="ACREF_ENVCD OPERON REPRESSOR-RELATED"/>
    <property type="match status" value="1"/>
</dbReference>
<feature type="domain" description="HTH tetR-type" evidence="3">
    <location>
        <begin position="5"/>
        <end position="65"/>
    </location>
</feature>
<dbReference type="InterPro" id="IPR023772">
    <property type="entry name" value="DNA-bd_HTH_TetR-type_CS"/>
</dbReference>
<dbReference type="RefSeq" id="WP_262398262.1">
    <property type="nucleotide sequence ID" value="NZ_JACRTC010000007.1"/>
</dbReference>
<dbReference type="InterPro" id="IPR009057">
    <property type="entry name" value="Homeodomain-like_sf"/>
</dbReference>
<name>A0A926IBF1_9FIRM</name>
<evidence type="ECO:0000256" key="2">
    <source>
        <dbReference type="PROSITE-ProRule" id="PRU00335"/>
    </source>
</evidence>
<accession>A0A926IBF1</accession>
<dbReference type="GO" id="GO:0003677">
    <property type="term" value="F:DNA binding"/>
    <property type="evidence" value="ECO:0007669"/>
    <property type="project" value="UniProtKB-UniRule"/>
</dbReference>
<dbReference type="InterPro" id="IPR001647">
    <property type="entry name" value="HTH_TetR"/>
</dbReference>
<sequence length="195" mass="22890">MQQKQEKKQSLVESAYELFLHKGFQKTSIDEIVKNAKVAKGTFYLYFRDKSDIMQHIVLHISCRVLKDAYDNMMANDTGDFVENIILIADFIINYFTKNKLVLQMVERNFSWPLIREKLDDEQFSVLNDILASCFSHPYLEGHSQDEIYKLLFVIIELCGSISYTSIIMNQPDTIENMKPFLYDIIRKILRKEPA</sequence>
<proteinExistence type="predicted"/>
<dbReference type="PROSITE" id="PS50977">
    <property type="entry name" value="HTH_TETR_2"/>
    <property type="match status" value="1"/>
</dbReference>
<comment type="caution">
    <text evidence="4">The sequence shown here is derived from an EMBL/GenBank/DDBJ whole genome shotgun (WGS) entry which is preliminary data.</text>
</comment>
<dbReference type="InterPro" id="IPR050624">
    <property type="entry name" value="HTH-type_Tx_Regulator"/>
</dbReference>
<dbReference type="PRINTS" id="PR00455">
    <property type="entry name" value="HTHTETR"/>
</dbReference>